<evidence type="ECO:0000256" key="6">
    <source>
        <dbReference type="HAMAP-Rule" id="MF_00073"/>
    </source>
</evidence>
<evidence type="ECO:0000256" key="1">
    <source>
        <dbReference type="ARBA" id="ARBA00005952"/>
    </source>
</evidence>
<protein>
    <recommendedName>
        <fullName evidence="6">Transcription antitermination protein NusB</fullName>
    </recommendedName>
    <alternativeName>
        <fullName evidence="6">Antitermination factor NusB</fullName>
    </alternativeName>
</protein>
<gene>
    <name evidence="6" type="primary">nusB</name>
    <name evidence="8" type="ORF">J2S73_002502</name>
</gene>
<feature type="domain" description="NusB/RsmB/TIM44" evidence="7">
    <location>
        <begin position="19"/>
        <end position="151"/>
    </location>
</feature>
<sequence>MGANDTQPKDRPANQRGVARLAAAQALYQLELTRAPVNDVIAEFELFRLKQEIEGANWRDIDFAWFKELVSGVVENQREIDPKVNEALAAEWPLKRVDATLRAILRSGVYELLKRKDVPARVAISEYVEVAKAFFDDDEPRIVNGVLDRIGRDLRSGELAGRQRPVVE</sequence>
<dbReference type="HAMAP" id="MF_00073">
    <property type="entry name" value="NusB"/>
    <property type="match status" value="1"/>
</dbReference>
<dbReference type="GO" id="GO:0003723">
    <property type="term" value="F:RNA binding"/>
    <property type="evidence" value="ECO:0007669"/>
    <property type="project" value="UniProtKB-UniRule"/>
</dbReference>
<proteinExistence type="inferred from homology"/>
<evidence type="ECO:0000256" key="4">
    <source>
        <dbReference type="ARBA" id="ARBA00023015"/>
    </source>
</evidence>
<dbReference type="AlphaFoldDB" id="A0AAE3VQK7"/>
<evidence type="ECO:0000313" key="8">
    <source>
        <dbReference type="EMBL" id="MDQ0316045.1"/>
    </source>
</evidence>
<keyword evidence="5 6" id="KW-0804">Transcription</keyword>
<dbReference type="NCBIfam" id="TIGR01951">
    <property type="entry name" value="nusB"/>
    <property type="match status" value="1"/>
</dbReference>
<comment type="caution">
    <text evidence="8">The sequence shown here is derived from an EMBL/GenBank/DDBJ whole genome shotgun (WGS) entry which is preliminary data.</text>
</comment>
<evidence type="ECO:0000256" key="2">
    <source>
        <dbReference type="ARBA" id="ARBA00022814"/>
    </source>
</evidence>
<reference evidence="8" key="1">
    <citation type="submission" date="2023-07" db="EMBL/GenBank/DDBJ databases">
        <title>Genomic Encyclopedia of Type Strains, Phase IV (KMG-IV): sequencing the most valuable type-strain genomes for metagenomic binning, comparative biology and taxonomic classification.</title>
        <authorList>
            <person name="Goeker M."/>
        </authorList>
    </citation>
    <scope>NUCLEOTIDE SEQUENCE</scope>
    <source>
        <strain evidence="8">DSM 21202</strain>
    </source>
</reference>
<evidence type="ECO:0000259" key="7">
    <source>
        <dbReference type="Pfam" id="PF01029"/>
    </source>
</evidence>
<keyword evidence="2 6" id="KW-0889">Transcription antitermination</keyword>
<keyword evidence="4 6" id="KW-0805">Transcription regulation</keyword>
<dbReference type="InterPro" id="IPR035926">
    <property type="entry name" value="NusB-like_sf"/>
</dbReference>
<organism evidence="8 9">
    <name type="scientific">Amorphus orientalis</name>
    <dbReference type="NCBI Taxonomy" id="649198"/>
    <lineage>
        <taxon>Bacteria</taxon>
        <taxon>Pseudomonadati</taxon>
        <taxon>Pseudomonadota</taxon>
        <taxon>Alphaproteobacteria</taxon>
        <taxon>Hyphomicrobiales</taxon>
        <taxon>Amorphaceae</taxon>
        <taxon>Amorphus</taxon>
    </lineage>
</organism>
<dbReference type="Gene3D" id="1.10.940.10">
    <property type="entry name" value="NusB-like"/>
    <property type="match status" value="1"/>
</dbReference>
<dbReference type="Pfam" id="PF01029">
    <property type="entry name" value="NusB"/>
    <property type="match status" value="1"/>
</dbReference>
<dbReference type="GO" id="GO:0006353">
    <property type="term" value="P:DNA-templated transcription termination"/>
    <property type="evidence" value="ECO:0007669"/>
    <property type="project" value="UniProtKB-UniRule"/>
</dbReference>
<dbReference type="PANTHER" id="PTHR11078">
    <property type="entry name" value="N UTILIZATION SUBSTANCE PROTEIN B-RELATED"/>
    <property type="match status" value="1"/>
</dbReference>
<name>A0AAE3VQK7_9HYPH</name>
<accession>A0AAE3VQK7</accession>
<comment type="function">
    <text evidence="6">Involved in transcription antitermination. Required for transcription of ribosomal RNA (rRNA) genes. Binds specifically to the boxA antiterminator sequence of the ribosomal RNA (rrn) operons.</text>
</comment>
<evidence type="ECO:0000256" key="3">
    <source>
        <dbReference type="ARBA" id="ARBA00022884"/>
    </source>
</evidence>
<dbReference type="PANTHER" id="PTHR11078:SF3">
    <property type="entry name" value="ANTITERMINATION NUSB DOMAIN-CONTAINING PROTEIN"/>
    <property type="match status" value="1"/>
</dbReference>
<dbReference type="SUPFAM" id="SSF48013">
    <property type="entry name" value="NusB-like"/>
    <property type="match status" value="1"/>
</dbReference>
<dbReference type="EMBL" id="JAUSUL010000002">
    <property type="protein sequence ID" value="MDQ0316045.1"/>
    <property type="molecule type" value="Genomic_DNA"/>
</dbReference>
<keyword evidence="3 6" id="KW-0694">RNA-binding</keyword>
<dbReference type="Proteomes" id="UP001229244">
    <property type="component" value="Unassembled WGS sequence"/>
</dbReference>
<comment type="similarity">
    <text evidence="1 6">Belongs to the NusB family.</text>
</comment>
<dbReference type="InterPro" id="IPR011605">
    <property type="entry name" value="NusB_fam"/>
</dbReference>
<dbReference type="GO" id="GO:0031564">
    <property type="term" value="P:transcription antitermination"/>
    <property type="evidence" value="ECO:0007669"/>
    <property type="project" value="UniProtKB-KW"/>
</dbReference>
<evidence type="ECO:0000313" key="9">
    <source>
        <dbReference type="Proteomes" id="UP001229244"/>
    </source>
</evidence>
<dbReference type="InterPro" id="IPR006027">
    <property type="entry name" value="NusB_RsmB_TIM44"/>
</dbReference>
<evidence type="ECO:0000256" key="5">
    <source>
        <dbReference type="ARBA" id="ARBA00023163"/>
    </source>
</evidence>
<dbReference type="RefSeq" id="WP_306885871.1">
    <property type="nucleotide sequence ID" value="NZ_JAUSUL010000002.1"/>
</dbReference>
<dbReference type="GO" id="GO:0005829">
    <property type="term" value="C:cytosol"/>
    <property type="evidence" value="ECO:0007669"/>
    <property type="project" value="TreeGrafter"/>
</dbReference>
<keyword evidence="9" id="KW-1185">Reference proteome</keyword>